<reference evidence="3" key="1">
    <citation type="journal article" date="2005" name="Nature">
        <title>The map-based sequence of the rice genome.</title>
        <authorList>
            <consortium name="International rice genome sequencing project (IRGSP)"/>
            <person name="Matsumoto T."/>
            <person name="Wu J."/>
            <person name="Kanamori H."/>
            <person name="Katayose Y."/>
            <person name="Fujisawa M."/>
            <person name="Namiki N."/>
            <person name="Mizuno H."/>
            <person name="Yamamoto K."/>
            <person name="Antonio B.A."/>
            <person name="Baba T."/>
            <person name="Sakata K."/>
            <person name="Nagamura Y."/>
            <person name="Aoki H."/>
            <person name="Arikawa K."/>
            <person name="Arita K."/>
            <person name="Bito T."/>
            <person name="Chiden Y."/>
            <person name="Fujitsuka N."/>
            <person name="Fukunaka R."/>
            <person name="Hamada M."/>
            <person name="Harada C."/>
            <person name="Hayashi A."/>
            <person name="Hijishita S."/>
            <person name="Honda M."/>
            <person name="Hosokawa S."/>
            <person name="Ichikawa Y."/>
            <person name="Idonuma A."/>
            <person name="Iijima M."/>
            <person name="Ikeda M."/>
            <person name="Ikeno M."/>
            <person name="Ito K."/>
            <person name="Ito S."/>
            <person name="Ito T."/>
            <person name="Ito Y."/>
            <person name="Ito Y."/>
            <person name="Iwabuchi A."/>
            <person name="Kamiya K."/>
            <person name="Karasawa W."/>
            <person name="Kurita K."/>
            <person name="Katagiri S."/>
            <person name="Kikuta A."/>
            <person name="Kobayashi H."/>
            <person name="Kobayashi N."/>
            <person name="Machita K."/>
            <person name="Maehara T."/>
            <person name="Masukawa M."/>
            <person name="Mizubayashi T."/>
            <person name="Mukai Y."/>
            <person name="Nagasaki H."/>
            <person name="Nagata Y."/>
            <person name="Naito S."/>
            <person name="Nakashima M."/>
            <person name="Nakama Y."/>
            <person name="Nakamichi Y."/>
            <person name="Nakamura M."/>
            <person name="Meguro A."/>
            <person name="Negishi M."/>
            <person name="Ohta I."/>
            <person name="Ohta T."/>
            <person name="Okamoto M."/>
            <person name="Ono N."/>
            <person name="Saji S."/>
            <person name="Sakaguchi M."/>
            <person name="Sakai K."/>
            <person name="Shibata M."/>
            <person name="Shimokawa T."/>
            <person name="Song J."/>
            <person name="Takazaki Y."/>
            <person name="Terasawa K."/>
            <person name="Tsugane M."/>
            <person name="Tsuji K."/>
            <person name="Ueda S."/>
            <person name="Waki K."/>
            <person name="Yamagata H."/>
            <person name="Yamamoto M."/>
            <person name="Yamamoto S."/>
            <person name="Yamane H."/>
            <person name="Yoshiki S."/>
            <person name="Yoshihara R."/>
            <person name="Yukawa K."/>
            <person name="Zhong H."/>
            <person name="Yano M."/>
            <person name="Yuan Q."/>
            <person name="Ouyang S."/>
            <person name="Liu J."/>
            <person name="Jones K.M."/>
            <person name="Gansberger K."/>
            <person name="Moffat K."/>
            <person name="Hill J."/>
            <person name="Bera J."/>
            <person name="Fadrosh D."/>
            <person name="Jin S."/>
            <person name="Johri S."/>
            <person name="Kim M."/>
            <person name="Overton L."/>
            <person name="Reardon M."/>
            <person name="Tsitrin T."/>
            <person name="Vuong H."/>
            <person name="Weaver B."/>
            <person name="Ciecko A."/>
            <person name="Tallon L."/>
            <person name="Jackson J."/>
            <person name="Pai G."/>
            <person name="Aken S.V."/>
            <person name="Utterback T."/>
            <person name="Reidmuller S."/>
            <person name="Feldblyum T."/>
            <person name="Hsiao J."/>
            <person name="Zismann V."/>
            <person name="Iobst S."/>
            <person name="de Vazeille A.R."/>
            <person name="Buell C.R."/>
            <person name="Ying K."/>
            <person name="Li Y."/>
            <person name="Lu T."/>
            <person name="Huang Y."/>
            <person name="Zhao Q."/>
            <person name="Feng Q."/>
            <person name="Zhang L."/>
            <person name="Zhu J."/>
            <person name="Weng Q."/>
            <person name="Mu J."/>
            <person name="Lu Y."/>
            <person name="Fan D."/>
            <person name="Liu Y."/>
            <person name="Guan J."/>
            <person name="Zhang Y."/>
            <person name="Yu S."/>
            <person name="Liu X."/>
            <person name="Zhang Y."/>
            <person name="Hong G."/>
            <person name="Han B."/>
            <person name="Choisne N."/>
            <person name="Demange N."/>
            <person name="Orjeda G."/>
            <person name="Samain S."/>
            <person name="Cattolico L."/>
            <person name="Pelletier E."/>
            <person name="Couloux A."/>
            <person name="Segurens B."/>
            <person name="Wincker P."/>
            <person name="D'Hont A."/>
            <person name="Scarpelli C."/>
            <person name="Weissenbach J."/>
            <person name="Salanoubat M."/>
            <person name="Quetier F."/>
            <person name="Yu Y."/>
            <person name="Kim H.R."/>
            <person name="Rambo T."/>
            <person name="Currie J."/>
            <person name="Collura K."/>
            <person name="Luo M."/>
            <person name="Yang T."/>
            <person name="Ammiraju J.S.S."/>
            <person name="Engler F."/>
            <person name="Soderlund C."/>
            <person name="Wing R.A."/>
            <person name="Palmer L.E."/>
            <person name="de la Bastide M."/>
            <person name="Spiegel L."/>
            <person name="Nascimento L."/>
            <person name="Zutavern T."/>
            <person name="O'Shaughnessy A."/>
            <person name="Dike S."/>
            <person name="Dedhia N."/>
            <person name="Preston R."/>
            <person name="Balija V."/>
            <person name="McCombie W.R."/>
            <person name="Chow T."/>
            <person name="Chen H."/>
            <person name="Chung M."/>
            <person name="Chen C."/>
            <person name="Shaw J."/>
            <person name="Wu H."/>
            <person name="Hsiao K."/>
            <person name="Chao Y."/>
            <person name="Chu M."/>
            <person name="Cheng C."/>
            <person name="Hour A."/>
            <person name="Lee P."/>
            <person name="Lin S."/>
            <person name="Lin Y."/>
            <person name="Liou J."/>
            <person name="Liu S."/>
            <person name="Hsing Y."/>
            <person name="Raghuvanshi S."/>
            <person name="Mohanty A."/>
            <person name="Bharti A.K."/>
            <person name="Gaur A."/>
            <person name="Gupta V."/>
            <person name="Kumar D."/>
            <person name="Ravi V."/>
            <person name="Vij S."/>
            <person name="Kapur A."/>
            <person name="Khurana P."/>
            <person name="Khurana P."/>
            <person name="Khurana J.P."/>
            <person name="Tyagi A.K."/>
            <person name="Gaikwad K."/>
            <person name="Singh A."/>
            <person name="Dalal V."/>
            <person name="Srivastava S."/>
            <person name="Dixit A."/>
            <person name="Pal A.K."/>
            <person name="Ghazi I.A."/>
            <person name="Yadav M."/>
            <person name="Pandit A."/>
            <person name="Bhargava A."/>
            <person name="Sureshbabu K."/>
            <person name="Batra K."/>
            <person name="Sharma T.R."/>
            <person name="Mohapatra T."/>
            <person name="Singh N.K."/>
            <person name="Messing J."/>
            <person name="Nelson A.B."/>
            <person name="Fuks G."/>
            <person name="Kavchok S."/>
            <person name="Keizer G."/>
            <person name="Linton E."/>
            <person name="Llaca V."/>
            <person name="Song R."/>
            <person name="Tanyolac B."/>
            <person name="Young S."/>
            <person name="Ho-Il K."/>
            <person name="Hahn J.H."/>
            <person name="Sangsakoo G."/>
            <person name="Vanavichit A."/>
            <person name="de Mattos Luiz.A.T."/>
            <person name="Zimmer P.D."/>
            <person name="Malone G."/>
            <person name="Dellagostin O."/>
            <person name="de Oliveira A.C."/>
            <person name="Bevan M."/>
            <person name="Bancroft I."/>
            <person name="Minx P."/>
            <person name="Cordum H."/>
            <person name="Wilson R."/>
            <person name="Cheng Z."/>
            <person name="Jin W."/>
            <person name="Jiang J."/>
            <person name="Leong S.A."/>
            <person name="Iwama H."/>
            <person name="Gojobori T."/>
            <person name="Itoh T."/>
            <person name="Niimura Y."/>
            <person name="Fujii Y."/>
            <person name="Habara T."/>
            <person name="Sakai H."/>
            <person name="Sato Y."/>
            <person name="Wilson G."/>
            <person name="Kumar K."/>
            <person name="McCouch S."/>
            <person name="Juretic N."/>
            <person name="Hoen D."/>
            <person name="Wright S."/>
            <person name="Bruskiewich R."/>
            <person name="Bureau T."/>
            <person name="Miyao A."/>
            <person name="Hirochika H."/>
            <person name="Nishikawa T."/>
            <person name="Kadowaki K."/>
            <person name="Sugiura M."/>
            <person name="Burr B."/>
            <person name="Sasaki T."/>
        </authorList>
    </citation>
    <scope>NUCLEOTIDE SEQUENCE [LARGE SCALE GENOMIC DNA]</scope>
    <source>
        <strain evidence="3">cv. Nipponbare</strain>
    </source>
</reference>
<accession>A0A0P0W428</accession>
<feature type="compositionally biased region" description="Basic and acidic residues" evidence="1">
    <location>
        <begin position="105"/>
        <end position="118"/>
    </location>
</feature>
<proteinExistence type="predicted"/>
<dbReference type="PaxDb" id="39947-A0A0P0W428"/>
<protein>
    <submittedName>
        <fullName evidence="2">Os03g0789433 protein</fullName>
    </submittedName>
</protein>
<name>A0A0P0W428_ORYSJ</name>
<feature type="non-terminal residue" evidence="2">
    <location>
        <position position="222"/>
    </location>
</feature>
<reference evidence="2 3" key="3">
    <citation type="journal article" date="2013" name="Rice">
        <title>Improvement of the Oryza sativa Nipponbare reference genome using next generation sequence and optical map data.</title>
        <authorList>
            <person name="Kawahara Y."/>
            <person name="de la Bastide M."/>
            <person name="Hamilton J.P."/>
            <person name="Kanamori H."/>
            <person name="McCombie W.R."/>
            <person name="Ouyang S."/>
            <person name="Schwartz D.C."/>
            <person name="Tanaka T."/>
            <person name="Wu J."/>
            <person name="Zhou S."/>
            <person name="Childs K.L."/>
            <person name="Davidson R.M."/>
            <person name="Lin H."/>
            <person name="Quesada-Ocampo L."/>
            <person name="Vaillancourt B."/>
            <person name="Sakai H."/>
            <person name="Lee S.S."/>
            <person name="Kim J."/>
            <person name="Numa H."/>
            <person name="Itoh T."/>
            <person name="Buell C.R."/>
            <person name="Matsumoto T."/>
        </authorList>
    </citation>
    <scope>NUCLEOTIDE SEQUENCE [LARGE SCALE GENOMIC DNA]</scope>
    <source>
        <strain evidence="3">cv. Nipponbare</strain>
    </source>
</reference>
<feature type="compositionally biased region" description="Basic and acidic residues" evidence="1">
    <location>
        <begin position="200"/>
        <end position="222"/>
    </location>
</feature>
<feature type="region of interest" description="Disordered" evidence="1">
    <location>
        <begin position="1"/>
        <end position="222"/>
    </location>
</feature>
<gene>
    <name evidence="2" type="ordered locus">Os03g0789433</name>
    <name evidence="2" type="ORF">OSNPB_030789433</name>
</gene>
<dbReference type="SMR" id="A0A0P0W428"/>
<reference evidence="2 3" key="2">
    <citation type="journal article" date="2013" name="Plant Cell Physiol.">
        <title>Rice Annotation Project Database (RAP-DB): an integrative and interactive database for rice genomics.</title>
        <authorList>
            <person name="Sakai H."/>
            <person name="Lee S.S."/>
            <person name="Tanaka T."/>
            <person name="Numa H."/>
            <person name="Kim J."/>
            <person name="Kawahara Y."/>
            <person name="Wakimoto H."/>
            <person name="Yang C.C."/>
            <person name="Iwamoto M."/>
            <person name="Abe T."/>
            <person name="Yamada Y."/>
            <person name="Muto A."/>
            <person name="Inokuchi H."/>
            <person name="Ikemura T."/>
            <person name="Matsumoto T."/>
            <person name="Sasaki T."/>
            <person name="Itoh T."/>
        </authorList>
    </citation>
    <scope>NUCLEOTIDE SEQUENCE [LARGE SCALE GENOMIC DNA]</scope>
    <source>
        <strain evidence="3">cv. Nipponbare</strain>
    </source>
</reference>
<dbReference type="Proteomes" id="UP000059680">
    <property type="component" value="Chromosome 3"/>
</dbReference>
<dbReference type="AlphaFoldDB" id="A0A0P0W428"/>
<dbReference type="EMBL" id="AP014959">
    <property type="protein sequence ID" value="BAS86762.1"/>
    <property type="molecule type" value="Genomic_DNA"/>
</dbReference>
<dbReference type="InParanoid" id="A0A0P0W428"/>
<sequence>PYPHIFSTAKKNASGDAALATAAEDPTPSGKAALDGGSAIRGGGGGAEAKRRGGAAARGGNGSAVRGSSGGGAEVKRRGGAAARGCERRRHGVEFSTARGGAAVRRLDAAVRRRGGGERRRRGLHPRPPGATSIPQLTGATSDRLALDPSSTRSGDADPATGRRLLRPPAASPTDECRTADSPVGCFRVQKAKRAASRSSNRDEVIRKEEEQGRLQAELKKV</sequence>
<keyword evidence="3" id="KW-1185">Reference proteome</keyword>
<organism evidence="2 3">
    <name type="scientific">Oryza sativa subsp. japonica</name>
    <name type="common">Rice</name>
    <dbReference type="NCBI Taxonomy" id="39947"/>
    <lineage>
        <taxon>Eukaryota</taxon>
        <taxon>Viridiplantae</taxon>
        <taxon>Streptophyta</taxon>
        <taxon>Embryophyta</taxon>
        <taxon>Tracheophyta</taxon>
        <taxon>Spermatophyta</taxon>
        <taxon>Magnoliopsida</taxon>
        <taxon>Liliopsida</taxon>
        <taxon>Poales</taxon>
        <taxon>Poaceae</taxon>
        <taxon>BOP clade</taxon>
        <taxon>Oryzoideae</taxon>
        <taxon>Oryzeae</taxon>
        <taxon>Oryzinae</taxon>
        <taxon>Oryza</taxon>
        <taxon>Oryza sativa</taxon>
    </lineage>
</organism>
<dbReference type="Gramene" id="Os03t0789433-01">
    <property type="protein sequence ID" value="Os03t0789433-01"/>
    <property type="gene ID" value="Os03g0789433"/>
</dbReference>
<evidence type="ECO:0000313" key="2">
    <source>
        <dbReference type="EMBL" id="BAS86762.1"/>
    </source>
</evidence>
<evidence type="ECO:0000313" key="3">
    <source>
        <dbReference type="Proteomes" id="UP000059680"/>
    </source>
</evidence>
<feature type="compositionally biased region" description="Gly residues" evidence="1">
    <location>
        <begin position="56"/>
        <end position="73"/>
    </location>
</feature>
<evidence type="ECO:0000256" key="1">
    <source>
        <dbReference type="SAM" id="MobiDB-lite"/>
    </source>
</evidence>